<comment type="cofactor">
    <cofactor evidence="1">
        <name>pyridoxal 5'-phosphate</name>
        <dbReference type="ChEBI" id="CHEBI:597326"/>
    </cofactor>
</comment>
<keyword evidence="4" id="KW-0663">Pyridoxal phosphate</keyword>
<evidence type="ECO:0000256" key="4">
    <source>
        <dbReference type="ARBA" id="ARBA00022898"/>
    </source>
</evidence>
<dbReference type="SUPFAM" id="SSF53383">
    <property type="entry name" value="PLP-dependent transferases"/>
    <property type="match status" value="1"/>
</dbReference>
<reference evidence="7 8" key="1">
    <citation type="submission" date="2021-03" db="EMBL/GenBank/DDBJ databases">
        <title>Sequencing the genomes of 1000 actinobacteria strains.</title>
        <authorList>
            <person name="Klenk H.-P."/>
        </authorList>
    </citation>
    <scope>NUCLEOTIDE SEQUENCE [LARGE SCALE GENOMIC DNA]</scope>
    <source>
        <strain evidence="7 8">DSM 12936</strain>
    </source>
</reference>
<proteinExistence type="predicted"/>
<dbReference type="Pfam" id="PF00155">
    <property type="entry name" value="Aminotran_1_2"/>
    <property type="match status" value="1"/>
</dbReference>
<feature type="region of interest" description="Disordered" evidence="5">
    <location>
        <begin position="1"/>
        <end position="29"/>
    </location>
</feature>
<evidence type="ECO:0000313" key="8">
    <source>
        <dbReference type="Proteomes" id="UP000758168"/>
    </source>
</evidence>
<dbReference type="Gene3D" id="3.90.1150.10">
    <property type="entry name" value="Aspartate Aminotransferase, domain 1"/>
    <property type="match status" value="1"/>
</dbReference>
<organism evidence="7 8">
    <name type="scientific">Microlunatus capsulatus</name>
    <dbReference type="NCBI Taxonomy" id="99117"/>
    <lineage>
        <taxon>Bacteria</taxon>
        <taxon>Bacillati</taxon>
        <taxon>Actinomycetota</taxon>
        <taxon>Actinomycetes</taxon>
        <taxon>Propionibacteriales</taxon>
        <taxon>Propionibacteriaceae</taxon>
        <taxon>Microlunatus</taxon>
    </lineage>
</organism>
<name>A0ABS4Z9C9_9ACTN</name>
<dbReference type="InterPro" id="IPR050859">
    <property type="entry name" value="Class-I_PLP-dep_aminotransf"/>
</dbReference>
<sequence length="458" mass="49570">MSVPPLPTTGPGVTHGSGGEVARPARRDTRLDPYVDRYAARTHGMTASAIRALFSVANRPEVVSLAGGMPNIADLPLDVVGSTLADLVAQQGMRAMQYGSGQGEPMIREAICEVMRLEGVQAHPDDVTVTVGSQQALDLVTRIFCDPGDVVLCEAPSYVGALGVFRAFQCDVAHVAMDEQGLDPQALREAVTALRAAGRTVKFLYTIPNFHNPAGVTQSLERRTEILRVAEEADLLVVEDNPYGLLGFEGEPTPAIRSLDQDRVVYLGSFSKTFAPGFRVGWVLAPHAVREKLVLAQESATLCPPVFSQFAIAAYLANHDWRGQIKVFREMYRERRDALLAGLADHMPAGMSWTVPTGGFFVWATLPPGLDSHAMLPRAVTARVAYVPGTAFYADGFGSRYMRLSYCFPTPERLVEGTRRLGEVLQHEADMLATFGPALEGGSDRSLRPYEAPGANQA</sequence>
<evidence type="ECO:0000256" key="3">
    <source>
        <dbReference type="ARBA" id="ARBA00022679"/>
    </source>
</evidence>
<evidence type="ECO:0000256" key="1">
    <source>
        <dbReference type="ARBA" id="ARBA00001933"/>
    </source>
</evidence>
<dbReference type="InterPro" id="IPR015424">
    <property type="entry name" value="PyrdxlP-dep_Trfase"/>
</dbReference>
<keyword evidence="3" id="KW-0808">Transferase</keyword>
<evidence type="ECO:0000256" key="5">
    <source>
        <dbReference type="SAM" id="MobiDB-lite"/>
    </source>
</evidence>
<gene>
    <name evidence="7" type="ORF">JOF54_002234</name>
</gene>
<comment type="caution">
    <text evidence="7">The sequence shown here is derived from an EMBL/GenBank/DDBJ whole genome shotgun (WGS) entry which is preliminary data.</text>
</comment>
<dbReference type="EMBL" id="JAGIOB010000001">
    <property type="protein sequence ID" value="MBP2417312.1"/>
    <property type="molecule type" value="Genomic_DNA"/>
</dbReference>
<feature type="region of interest" description="Disordered" evidence="5">
    <location>
        <begin position="436"/>
        <end position="458"/>
    </location>
</feature>
<evidence type="ECO:0000259" key="6">
    <source>
        <dbReference type="Pfam" id="PF00155"/>
    </source>
</evidence>
<dbReference type="PANTHER" id="PTHR42790">
    <property type="entry name" value="AMINOTRANSFERASE"/>
    <property type="match status" value="1"/>
</dbReference>
<feature type="domain" description="Aminotransferase class I/classII large" evidence="6">
    <location>
        <begin position="76"/>
        <end position="416"/>
    </location>
</feature>
<evidence type="ECO:0000256" key="2">
    <source>
        <dbReference type="ARBA" id="ARBA00022576"/>
    </source>
</evidence>
<keyword evidence="8" id="KW-1185">Reference proteome</keyword>
<dbReference type="CDD" id="cd00609">
    <property type="entry name" value="AAT_like"/>
    <property type="match status" value="1"/>
</dbReference>
<dbReference type="GO" id="GO:0003677">
    <property type="term" value="F:DNA binding"/>
    <property type="evidence" value="ECO:0007669"/>
    <property type="project" value="UniProtKB-KW"/>
</dbReference>
<dbReference type="InterPro" id="IPR004839">
    <property type="entry name" value="Aminotransferase_I/II_large"/>
</dbReference>
<keyword evidence="7" id="KW-0238">DNA-binding</keyword>
<dbReference type="PANTHER" id="PTHR42790:SF19">
    <property type="entry name" value="KYNURENINE_ALPHA-AMINOADIPATE AMINOTRANSFERASE, MITOCHONDRIAL"/>
    <property type="match status" value="1"/>
</dbReference>
<dbReference type="InterPro" id="IPR015422">
    <property type="entry name" value="PyrdxlP-dep_Trfase_small"/>
</dbReference>
<protein>
    <submittedName>
        <fullName evidence="7">DNA-binding transcriptional MocR family regulator</fullName>
    </submittedName>
</protein>
<keyword evidence="2" id="KW-0032">Aminotransferase</keyword>
<dbReference type="InterPro" id="IPR015421">
    <property type="entry name" value="PyrdxlP-dep_Trfase_major"/>
</dbReference>
<accession>A0ABS4Z9C9</accession>
<evidence type="ECO:0000313" key="7">
    <source>
        <dbReference type="EMBL" id="MBP2417312.1"/>
    </source>
</evidence>
<dbReference type="Gene3D" id="3.40.640.10">
    <property type="entry name" value="Type I PLP-dependent aspartate aminotransferase-like (Major domain)"/>
    <property type="match status" value="1"/>
</dbReference>
<dbReference type="Proteomes" id="UP000758168">
    <property type="component" value="Unassembled WGS sequence"/>
</dbReference>